<proteinExistence type="predicted"/>
<sequence>MRDLDEATRAELADKVELLVVGGMDRLFARRQVWNDYQAELVAIAASVEGIDERPPPDLPPPREKGKSYQPKSWYIPRPDSGQNFFTPERMQKSRSELEKLKQRMGVKS</sequence>
<protein>
    <submittedName>
        <fullName evidence="2">Uncharacterized protein</fullName>
    </submittedName>
</protein>
<name>A0ABW2QV99_9NEIS</name>
<dbReference type="RefSeq" id="WP_380186826.1">
    <property type="nucleotide sequence ID" value="NZ_JBHTBQ010000009.1"/>
</dbReference>
<organism evidence="2 3">
    <name type="scientific">Iodobacter arcticus</name>
    <dbReference type="NCBI Taxonomy" id="590593"/>
    <lineage>
        <taxon>Bacteria</taxon>
        <taxon>Pseudomonadati</taxon>
        <taxon>Pseudomonadota</taxon>
        <taxon>Betaproteobacteria</taxon>
        <taxon>Neisseriales</taxon>
        <taxon>Chitinibacteraceae</taxon>
        <taxon>Iodobacter</taxon>
    </lineage>
</organism>
<dbReference type="Proteomes" id="UP001596473">
    <property type="component" value="Unassembled WGS sequence"/>
</dbReference>
<comment type="caution">
    <text evidence="2">The sequence shown here is derived from an EMBL/GenBank/DDBJ whole genome shotgun (WGS) entry which is preliminary data.</text>
</comment>
<accession>A0ABW2QV99</accession>
<dbReference type="EMBL" id="JBHTBQ010000009">
    <property type="protein sequence ID" value="MFC7419378.1"/>
    <property type="molecule type" value="Genomic_DNA"/>
</dbReference>
<evidence type="ECO:0000313" key="3">
    <source>
        <dbReference type="Proteomes" id="UP001596473"/>
    </source>
</evidence>
<feature type="region of interest" description="Disordered" evidence="1">
    <location>
        <begin position="48"/>
        <end position="109"/>
    </location>
</feature>
<keyword evidence="3" id="KW-1185">Reference proteome</keyword>
<reference evidence="3" key="1">
    <citation type="journal article" date="2019" name="Int. J. Syst. Evol. Microbiol.">
        <title>The Global Catalogue of Microorganisms (GCM) 10K type strain sequencing project: providing services to taxonomists for standard genome sequencing and annotation.</title>
        <authorList>
            <consortium name="The Broad Institute Genomics Platform"/>
            <consortium name="The Broad Institute Genome Sequencing Center for Infectious Disease"/>
            <person name="Wu L."/>
            <person name="Ma J."/>
        </authorList>
    </citation>
    <scope>NUCLEOTIDE SEQUENCE [LARGE SCALE GENOMIC DNA]</scope>
    <source>
        <strain evidence="3">CCUG 62945</strain>
    </source>
</reference>
<gene>
    <name evidence="2" type="ORF">ACFQNF_05745</name>
</gene>
<evidence type="ECO:0000256" key="1">
    <source>
        <dbReference type="SAM" id="MobiDB-lite"/>
    </source>
</evidence>
<evidence type="ECO:0000313" key="2">
    <source>
        <dbReference type="EMBL" id="MFC7419378.1"/>
    </source>
</evidence>
<feature type="compositionally biased region" description="Basic and acidic residues" evidence="1">
    <location>
        <begin position="90"/>
        <end position="102"/>
    </location>
</feature>
<feature type="compositionally biased region" description="Basic and acidic residues" evidence="1">
    <location>
        <begin position="51"/>
        <end position="67"/>
    </location>
</feature>